<dbReference type="RefSeq" id="WP_343077845.1">
    <property type="nucleotide sequence ID" value="NZ_BAAAGN010000005.1"/>
</dbReference>
<dbReference type="Pfam" id="PF14602">
    <property type="entry name" value="Hexapep_2"/>
    <property type="match status" value="1"/>
</dbReference>
<dbReference type="Gene3D" id="2.160.10.10">
    <property type="entry name" value="Hexapeptide repeat proteins"/>
    <property type="match status" value="1"/>
</dbReference>
<organism evidence="4 5">
    <name type="scientific">Kineococcus aurantiacus</name>
    <dbReference type="NCBI Taxonomy" id="37633"/>
    <lineage>
        <taxon>Bacteria</taxon>
        <taxon>Bacillati</taxon>
        <taxon>Actinomycetota</taxon>
        <taxon>Actinomycetes</taxon>
        <taxon>Kineosporiales</taxon>
        <taxon>Kineosporiaceae</taxon>
        <taxon>Kineococcus</taxon>
    </lineage>
</organism>
<dbReference type="InterPro" id="IPR001451">
    <property type="entry name" value="Hexapep"/>
</dbReference>
<dbReference type="PANTHER" id="PTHR43300:SF11">
    <property type="entry name" value="ACETYLTRANSFERASE RV3034C-RELATED"/>
    <property type="match status" value="1"/>
</dbReference>
<evidence type="ECO:0000256" key="2">
    <source>
        <dbReference type="ARBA" id="ARBA00022737"/>
    </source>
</evidence>
<dbReference type="Proteomes" id="UP000521922">
    <property type="component" value="Unassembled WGS sequence"/>
</dbReference>
<comment type="caution">
    <text evidence="4">The sequence shown here is derived from an EMBL/GenBank/DDBJ whole genome shotgun (WGS) entry which is preliminary data.</text>
</comment>
<proteinExistence type="predicted"/>
<feature type="region of interest" description="Disordered" evidence="3">
    <location>
        <begin position="141"/>
        <end position="166"/>
    </location>
</feature>
<evidence type="ECO:0000256" key="3">
    <source>
        <dbReference type="SAM" id="MobiDB-lite"/>
    </source>
</evidence>
<gene>
    <name evidence="4" type="ORF">BJ968_001091</name>
</gene>
<dbReference type="SUPFAM" id="SSF51161">
    <property type="entry name" value="Trimeric LpxA-like enzymes"/>
    <property type="match status" value="1"/>
</dbReference>
<protein>
    <submittedName>
        <fullName evidence="4">Acetyltransferase-like isoleucine patch superfamily enzyme</fullName>
    </submittedName>
</protein>
<dbReference type="InterPro" id="IPR050179">
    <property type="entry name" value="Trans_hexapeptide_repeat"/>
</dbReference>
<reference evidence="4 5" key="1">
    <citation type="submission" date="2020-07" db="EMBL/GenBank/DDBJ databases">
        <title>Sequencing the genomes of 1000 actinobacteria strains.</title>
        <authorList>
            <person name="Klenk H.-P."/>
        </authorList>
    </citation>
    <scope>NUCLEOTIDE SEQUENCE [LARGE SCALE GENOMIC DNA]</scope>
    <source>
        <strain evidence="4 5">DSM 7487</strain>
    </source>
</reference>
<accession>A0A7Y9DHN2</accession>
<dbReference type="PROSITE" id="PS00101">
    <property type="entry name" value="HEXAPEP_TRANSFERASES"/>
    <property type="match status" value="1"/>
</dbReference>
<sequence>MAPSLNRLRALRKVAVGLKRLTYTRVWGMDIHPTATFSLSARFDKTYPQGVHVGERSYVALEAIVLAHDMTRAKKTHTRIGRHCFVGAGAIVLPGVTIGDGSIVAAGAVVTKDVPPASIVAGSPAVVIRSGITVGPYGRLRTEQPAPDAGRTVTTAPPSAEAVHEG</sequence>
<dbReference type="PANTHER" id="PTHR43300">
    <property type="entry name" value="ACETYLTRANSFERASE"/>
    <property type="match status" value="1"/>
</dbReference>
<name>A0A7Y9DHN2_9ACTN</name>
<evidence type="ECO:0000256" key="1">
    <source>
        <dbReference type="ARBA" id="ARBA00022679"/>
    </source>
</evidence>
<keyword evidence="5" id="KW-1185">Reference proteome</keyword>
<dbReference type="InterPro" id="IPR011004">
    <property type="entry name" value="Trimer_LpxA-like_sf"/>
</dbReference>
<dbReference type="AlphaFoldDB" id="A0A7Y9DHN2"/>
<keyword evidence="2" id="KW-0677">Repeat</keyword>
<evidence type="ECO:0000313" key="5">
    <source>
        <dbReference type="Proteomes" id="UP000521922"/>
    </source>
</evidence>
<dbReference type="GO" id="GO:0016740">
    <property type="term" value="F:transferase activity"/>
    <property type="evidence" value="ECO:0007669"/>
    <property type="project" value="UniProtKB-KW"/>
</dbReference>
<dbReference type="InterPro" id="IPR018357">
    <property type="entry name" value="Hexapep_transf_CS"/>
</dbReference>
<keyword evidence="1 4" id="KW-0808">Transferase</keyword>
<dbReference type="EMBL" id="JACCBB010000001">
    <property type="protein sequence ID" value="NYD21551.1"/>
    <property type="molecule type" value="Genomic_DNA"/>
</dbReference>
<evidence type="ECO:0000313" key="4">
    <source>
        <dbReference type="EMBL" id="NYD21551.1"/>
    </source>
</evidence>